<evidence type="ECO:0000256" key="1">
    <source>
        <dbReference type="ARBA" id="ARBA00022679"/>
    </source>
</evidence>
<dbReference type="AlphaFoldDB" id="A0A8B8RUM5"/>
<reference evidence="6" key="1">
    <citation type="submission" date="2025-08" db="UniProtKB">
        <authorList>
            <consortium name="RefSeq"/>
        </authorList>
    </citation>
    <scope>IDENTIFICATION</scope>
    <source>
        <tissue evidence="6">Ear skin</tissue>
    </source>
</reference>
<protein>
    <submittedName>
        <fullName evidence="6">Adenylate kinase isoenzyme 1-like isoform X1</fullName>
    </submittedName>
</protein>
<comment type="similarity">
    <text evidence="4">Belongs to the adenylate kinase family.</text>
</comment>
<evidence type="ECO:0000256" key="3">
    <source>
        <dbReference type="ARBA" id="ARBA00022777"/>
    </source>
</evidence>
<dbReference type="Proteomes" id="UP000694856">
    <property type="component" value="Chromosome 22"/>
</dbReference>
<dbReference type="CDD" id="cd01428">
    <property type="entry name" value="ADK"/>
    <property type="match status" value="1"/>
</dbReference>
<dbReference type="HAMAP" id="MF_00235">
    <property type="entry name" value="Adenylate_kinase_Adk"/>
    <property type="match status" value="1"/>
</dbReference>
<evidence type="ECO:0000256" key="4">
    <source>
        <dbReference type="RuleBase" id="RU003330"/>
    </source>
</evidence>
<keyword evidence="3 4" id="KW-0418">Kinase</keyword>
<dbReference type="PRINTS" id="PR00094">
    <property type="entry name" value="ADENYLTKNASE"/>
</dbReference>
<dbReference type="GO" id="GO:0019205">
    <property type="term" value="F:nucleobase-containing compound kinase activity"/>
    <property type="evidence" value="ECO:0007669"/>
    <property type="project" value="InterPro"/>
</dbReference>
<sequence>MPVDLCLVYQVLTLSPGHSCLGAHWPLQVPTPHPPSFPGTADILKSPLIIFVMGGPGCGKGTQCKNMATKYGFCHVGLGQLLWQETQRGTRRGQKICDLMLQGLLVPTGVILDMISDHMLSCPESRGFLIDSFRRELRQAKEFERIVGRAPNIVIVFDCSMETMVQRALHRGQVERRADDCESAIRQRLETHYTLCEPILTFYQQKNLLRNIDPGRGSSRRHFCQVLLCHRKSAVRWERAGGQLSPPPGTCTQLRGGALPEVRRLGRGSPGFQSRLTAHVTQACCPGGLTESCR</sequence>
<dbReference type="Gene3D" id="3.40.50.300">
    <property type="entry name" value="P-loop containing nucleotide triphosphate hydrolases"/>
    <property type="match status" value="1"/>
</dbReference>
<keyword evidence="2" id="KW-0547">Nucleotide-binding</keyword>
<dbReference type="InterPro" id="IPR027417">
    <property type="entry name" value="P-loop_NTPase"/>
</dbReference>
<evidence type="ECO:0000256" key="2">
    <source>
        <dbReference type="ARBA" id="ARBA00022741"/>
    </source>
</evidence>
<dbReference type="GO" id="GO:0005524">
    <property type="term" value="F:ATP binding"/>
    <property type="evidence" value="ECO:0007669"/>
    <property type="project" value="InterPro"/>
</dbReference>
<dbReference type="RefSeq" id="XP_032321661.1">
    <property type="nucleotide sequence ID" value="XM_032465770.1"/>
</dbReference>
<evidence type="ECO:0000313" key="6">
    <source>
        <dbReference type="RefSeq" id="XP_032321661.1"/>
    </source>
</evidence>
<evidence type="ECO:0000313" key="5">
    <source>
        <dbReference type="Proteomes" id="UP000694856"/>
    </source>
</evidence>
<dbReference type="GO" id="GO:0006139">
    <property type="term" value="P:nucleobase-containing compound metabolic process"/>
    <property type="evidence" value="ECO:0007669"/>
    <property type="project" value="InterPro"/>
</dbReference>
<keyword evidence="5" id="KW-1185">Reference proteome</keyword>
<gene>
    <name evidence="6" type="primary">LOC106728765</name>
</gene>
<dbReference type="InterPro" id="IPR000850">
    <property type="entry name" value="Adenylat/UMP-CMP_kin"/>
</dbReference>
<dbReference type="KEGG" id="cfr:106728765"/>
<dbReference type="GeneID" id="106728765"/>
<keyword evidence="1 4" id="KW-0808">Transferase</keyword>
<organism evidence="5 6">
    <name type="scientific">Camelus ferus</name>
    <name type="common">Wild bactrian camel</name>
    <name type="synonym">Camelus bactrianus ferus</name>
    <dbReference type="NCBI Taxonomy" id="419612"/>
    <lineage>
        <taxon>Eukaryota</taxon>
        <taxon>Metazoa</taxon>
        <taxon>Chordata</taxon>
        <taxon>Craniata</taxon>
        <taxon>Vertebrata</taxon>
        <taxon>Euteleostomi</taxon>
        <taxon>Mammalia</taxon>
        <taxon>Eutheria</taxon>
        <taxon>Laurasiatheria</taxon>
        <taxon>Artiodactyla</taxon>
        <taxon>Tylopoda</taxon>
        <taxon>Camelidae</taxon>
        <taxon>Camelus</taxon>
    </lineage>
</organism>
<dbReference type="PANTHER" id="PTHR23359">
    <property type="entry name" value="NUCLEOTIDE KINASE"/>
    <property type="match status" value="1"/>
</dbReference>
<dbReference type="Pfam" id="PF00406">
    <property type="entry name" value="ADK"/>
    <property type="match status" value="1"/>
</dbReference>
<dbReference type="SUPFAM" id="SSF52540">
    <property type="entry name" value="P-loop containing nucleoside triphosphate hydrolases"/>
    <property type="match status" value="1"/>
</dbReference>
<name>A0A8B8RUM5_CAMFR</name>
<proteinExistence type="inferred from homology"/>
<accession>A0A8B8RUM5</accession>